<evidence type="ECO:0000313" key="1">
    <source>
        <dbReference type="EMBL" id="MFD2245866.1"/>
    </source>
</evidence>
<accession>A0ABW5CTW6</accession>
<comment type="caution">
    <text evidence="1">The sequence shown here is derived from an EMBL/GenBank/DDBJ whole genome shotgun (WGS) entry which is preliminary data.</text>
</comment>
<dbReference type="Proteomes" id="UP001597374">
    <property type="component" value="Unassembled WGS sequence"/>
</dbReference>
<name>A0ABW5CTW6_9BACT</name>
<evidence type="ECO:0008006" key="3">
    <source>
        <dbReference type="Google" id="ProtNLM"/>
    </source>
</evidence>
<proteinExistence type="predicted"/>
<reference evidence="2" key="1">
    <citation type="journal article" date="2019" name="Int. J. Syst. Evol. Microbiol.">
        <title>The Global Catalogue of Microorganisms (GCM) 10K type strain sequencing project: providing services to taxonomists for standard genome sequencing and annotation.</title>
        <authorList>
            <consortium name="The Broad Institute Genomics Platform"/>
            <consortium name="The Broad Institute Genome Sequencing Center for Infectious Disease"/>
            <person name="Wu L."/>
            <person name="Ma J."/>
        </authorList>
    </citation>
    <scope>NUCLEOTIDE SEQUENCE [LARGE SCALE GENOMIC DNA]</scope>
    <source>
        <strain evidence="2">CGMCC 4.1782</strain>
    </source>
</reference>
<organism evidence="1 2">
    <name type="scientific">Pontibacter ruber</name>
    <dbReference type="NCBI Taxonomy" id="1343895"/>
    <lineage>
        <taxon>Bacteria</taxon>
        <taxon>Pseudomonadati</taxon>
        <taxon>Bacteroidota</taxon>
        <taxon>Cytophagia</taxon>
        <taxon>Cytophagales</taxon>
        <taxon>Hymenobacteraceae</taxon>
        <taxon>Pontibacter</taxon>
    </lineage>
</organism>
<protein>
    <recommendedName>
        <fullName evidence="3">YD repeat-containing protein</fullName>
    </recommendedName>
</protein>
<dbReference type="PROSITE" id="PS51257">
    <property type="entry name" value="PROKAR_LIPOPROTEIN"/>
    <property type="match status" value="1"/>
</dbReference>
<gene>
    <name evidence="1" type="ORF">ACFSKP_06340</name>
</gene>
<keyword evidence="2" id="KW-1185">Reference proteome</keyword>
<evidence type="ECO:0000313" key="2">
    <source>
        <dbReference type="Proteomes" id="UP001597374"/>
    </source>
</evidence>
<dbReference type="RefSeq" id="WP_250427512.1">
    <property type="nucleotide sequence ID" value="NZ_JALPRR010000001.1"/>
</dbReference>
<sequence>MKLKNRILPAMLFFGVVALSSCEKQENETVDPTLEQGMISHVMVDSAEVTSYKFSGKQLSQINHYNKETGELETFEKFDRDNKGRLYKASTLLASSNALLAEQQYTYNQKGDLTKTTSAYYTGGNMEYSSYATYEYSSDKKLEKKIVFDGSETDKDSKAKSYITYEVLPNGNYSQEKQYIIDEKGDGKLYSTTTYSFDSNLNPFHEISEPGVASSPNNVISASTVVHGSKKTYTYKYSYKYDERGYPLSQTVTNPKGQVETFKYLYSN</sequence>
<dbReference type="EMBL" id="JBHUIM010000001">
    <property type="protein sequence ID" value="MFD2245866.1"/>
    <property type="molecule type" value="Genomic_DNA"/>
</dbReference>